<feature type="transmembrane region" description="Helical" evidence="7">
    <location>
        <begin position="54"/>
        <end position="74"/>
    </location>
</feature>
<dbReference type="GO" id="GO:0016787">
    <property type="term" value="F:hydrolase activity"/>
    <property type="evidence" value="ECO:0007669"/>
    <property type="project" value="TreeGrafter"/>
</dbReference>
<reference evidence="8 9" key="1">
    <citation type="submission" date="2019-10" db="EMBL/GenBank/DDBJ databases">
        <title>Streptomyces sp. strain GY16 isolated from leaves of Broussonetia papyrifera.</title>
        <authorList>
            <person name="Mo P."/>
        </authorList>
    </citation>
    <scope>NUCLEOTIDE SEQUENCE [LARGE SCALE GENOMIC DNA]</scope>
    <source>
        <strain evidence="8 9">GY16</strain>
    </source>
</reference>
<keyword evidence="4 7" id="KW-1133">Transmembrane helix</keyword>
<dbReference type="GO" id="GO:0016020">
    <property type="term" value="C:membrane"/>
    <property type="evidence" value="ECO:0007669"/>
    <property type="project" value="UniProtKB-SubCell"/>
</dbReference>
<feature type="transmembrane region" description="Helical" evidence="7">
    <location>
        <begin position="199"/>
        <end position="218"/>
    </location>
</feature>
<comment type="similarity">
    <text evidence="2">Belongs to the TMEM86 family.</text>
</comment>
<keyword evidence="3 7" id="KW-0812">Transmembrane</keyword>
<dbReference type="AlphaFoldDB" id="A0A5P8JZX8"/>
<evidence type="ECO:0000256" key="4">
    <source>
        <dbReference type="ARBA" id="ARBA00022989"/>
    </source>
</evidence>
<evidence type="ECO:0000256" key="2">
    <source>
        <dbReference type="ARBA" id="ARBA00007375"/>
    </source>
</evidence>
<keyword evidence="5 7" id="KW-0472">Membrane</keyword>
<feature type="transmembrane region" description="Helical" evidence="7">
    <location>
        <begin position="124"/>
        <end position="142"/>
    </location>
</feature>
<feature type="compositionally biased region" description="Basic residues" evidence="6">
    <location>
        <begin position="23"/>
        <end position="40"/>
    </location>
</feature>
<gene>
    <name evidence="8" type="ORF">F9278_09060</name>
</gene>
<dbReference type="KEGG" id="sphv:F9278_09060"/>
<dbReference type="Pfam" id="PF07947">
    <property type="entry name" value="YhhN"/>
    <property type="match status" value="1"/>
</dbReference>
<feature type="transmembrane region" description="Helical" evidence="7">
    <location>
        <begin position="176"/>
        <end position="192"/>
    </location>
</feature>
<feature type="compositionally biased region" description="Basic and acidic residues" evidence="6">
    <location>
        <begin position="264"/>
        <end position="273"/>
    </location>
</feature>
<evidence type="ECO:0000256" key="5">
    <source>
        <dbReference type="ARBA" id="ARBA00023136"/>
    </source>
</evidence>
<sequence>MGRAGGPGLRRPRLAAHPAGGNRRARHHRPDHRRARHHRPDHGDRRVRPDRGSALLLAFGVAAAVDLGSLAFGFSEGHGVAKPLLMPLLAAYAYTRGAPRPLLAALLFGWGGDVLLLSDAEPAFLAGMASFAAGHICYLVLFGRSGERGRLTYGIGYALALAAAVASLWPGLPPDLRLPVAAYSALLTAMAWSATRLGLAVGLGGALFMVSDLLIATGVAEWPQPPRPDLWIMLTYLAAQYLLVRGVLGARETPGPRRPAPTPAHDEASTNTA</sequence>
<comment type="subcellular location">
    <subcellularLocation>
        <location evidence="1">Membrane</location>
        <topology evidence="1">Multi-pass membrane protein</topology>
    </subcellularLocation>
</comment>
<keyword evidence="9" id="KW-1185">Reference proteome</keyword>
<evidence type="ECO:0000256" key="1">
    <source>
        <dbReference type="ARBA" id="ARBA00004141"/>
    </source>
</evidence>
<evidence type="ECO:0000256" key="7">
    <source>
        <dbReference type="SAM" id="Phobius"/>
    </source>
</evidence>
<feature type="transmembrane region" description="Helical" evidence="7">
    <location>
        <begin position="151"/>
        <end position="170"/>
    </location>
</feature>
<dbReference type="PANTHER" id="PTHR31885:SF6">
    <property type="entry name" value="GH04784P"/>
    <property type="match status" value="1"/>
</dbReference>
<dbReference type="InterPro" id="IPR012506">
    <property type="entry name" value="TMEM86B-like"/>
</dbReference>
<feature type="transmembrane region" description="Helical" evidence="7">
    <location>
        <begin position="230"/>
        <end position="248"/>
    </location>
</feature>
<proteinExistence type="inferred from homology"/>
<evidence type="ECO:0000313" key="9">
    <source>
        <dbReference type="Proteomes" id="UP000327294"/>
    </source>
</evidence>
<protein>
    <submittedName>
        <fullName evidence="8">Lysoplasmalogenase</fullName>
    </submittedName>
</protein>
<organism evidence="8 9">
    <name type="scientific">Streptomyces phaeolivaceus</name>
    <dbReference type="NCBI Taxonomy" id="2653200"/>
    <lineage>
        <taxon>Bacteria</taxon>
        <taxon>Bacillati</taxon>
        <taxon>Actinomycetota</taxon>
        <taxon>Actinomycetes</taxon>
        <taxon>Kitasatosporales</taxon>
        <taxon>Streptomycetaceae</taxon>
        <taxon>Streptomyces</taxon>
    </lineage>
</organism>
<dbReference type="EMBL" id="CP045096">
    <property type="protein sequence ID" value="QFQ96326.1"/>
    <property type="molecule type" value="Genomic_DNA"/>
</dbReference>
<feature type="region of interest" description="Disordered" evidence="6">
    <location>
        <begin position="252"/>
        <end position="273"/>
    </location>
</feature>
<accession>A0A5P8JZX8</accession>
<dbReference type="PANTHER" id="PTHR31885">
    <property type="entry name" value="GH04784P"/>
    <property type="match status" value="1"/>
</dbReference>
<evidence type="ECO:0000313" key="8">
    <source>
        <dbReference type="EMBL" id="QFQ96326.1"/>
    </source>
</evidence>
<evidence type="ECO:0000256" key="6">
    <source>
        <dbReference type="SAM" id="MobiDB-lite"/>
    </source>
</evidence>
<name>A0A5P8JZX8_9ACTN</name>
<dbReference type="Proteomes" id="UP000327294">
    <property type="component" value="Chromosome"/>
</dbReference>
<feature type="region of interest" description="Disordered" evidence="6">
    <location>
        <begin position="1"/>
        <end position="48"/>
    </location>
</feature>
<evidence type="ECO:0000256" key="3">
    <source>
        <dbReference type="ARBA" id="ARBA00022692"/>
    </source>
</evidence>